<evidence type="ECO:0000313" key="2">
    <source>
        <dbReference type="EMBL" id="PVD20900.1"/>
    </source>
</evidence>
<comment type="caution">
    <text evidence="2">The sequence shown here is derived from an EMBL/GenBank/DDBJ whole genome shotgun (WGS) entry which is preliminary data.</text>
</comment>
<name>A0A2T7NI95_POMCA</name>
<dbReference type="GO" id="GO:0032040">
    <property type="term" value="C:small-subunit processome"/>
    <property type="evidence" value="ECO:0007669"/>
    <property type="project" value="TreeGrafter"/>
</dbReference>
<feature type="compositionally biased region" description="Basic and acidic residues" evidence="1">
    <location>
        <begin position="110"/>
        <end position="120"/>
    </location>
</feature>
<dbReference type="PANTHER" id="PTHR13237:SF9">
    <property type="entry name" value="NEUROGUIDIN"/>
    <property type="match status" value="1"/>
</dbReference>
<proteinExistence type="predicted"/>
<organism evidence="2 3">
    <name type="scientific">Pomacea canaliculata</name>
    <name type="common">Golden apple snail</name>
    <dbReference type="NCBI Taxonomy" id="400727"/>
    <lineage>
        <taxon>Eukaryota</taxon>
        <taxon>Metazoa</taxon>
        <taxon>Spiralia</taxon>
        <taxon>Lophotrochozoa</taxon>
        <taxon>Mollusca</taxon>
        <taxon>Gastropoda</taxon>
        <taxon>Caenogastropoda</taxon>
        <taxon>Architaenioglossa</taxon>
        <taxon>Ampullarioidea</taxon>
        <taxon>Ampullariidae</taxon>
        <taxon>Pomacea</taxon>
    </lineage>
</organism>
<gene>
    <name evidence="2" type="ORF">C0Q70_19063</name>
</gene>
<evidence type="ECO:0000313" key="3">
    <source>
        <dbReference type="Proteomes" id="UP000245119"/>
    </source>
</evidence>
<dbReference type="EMBL" id="PZQS01000012">
    <property type="protein sequence ID" value="PVD20900.1"/>
    <property type="molecule type" value="Genomic_DNA"/>
</dbReference>
<feature type="compositionally biased region" description="Basic and acidic residues" evidence="1">
    <location>
        <begin position="63"/>
        <end position="80"/>
    </location>
</feature>
<dbReference type="PANTHER" id="PTHR13237">
    <property type="entry name" value="SOMETHING ABOUT SILENCING PROTEIN 10-RELATED"/>
    <property type="match status" value="1"/>
</dbReference>
<feature type="region of interest" description="Disordered" evidence="1">
    <location>
        <begin position="61"/>
        <end position="120"/>
    </location>
</feature>
<dbReference type="Proteomes" id="UP000245119">
    <property type="component" value="Linkage Group LG12"/>
</dbReference>
<keyword evidence="3" id="KW-1185">Reference proteome</keyword>
<sequence length="230" mass="27031">MIDVSLLMQRKVYGKSIQGHPALQRLVENRVILEKMRPIDQKLKYQIDKLVKIAKTGVMDASDPLRFRPNPDDLAAKFENEDSDEEDNEDQSKKSDSVYKAPKVAPVHYAGDETQKERQEKEMEKLKRRALSSTMIQEIRRDFLDEPEEVIESRDLHRVREDRKRKERTQFEEAYFTRVTVSKKDKEKSRRMSTMSSLDGVVKFDDLSYLDQEGDQVQRTIFIRFQITAG</sequence>
<dbReference type="OrthoDB" id="203440at2759"/>
<dbReference type="GO" id="GO:0000462">
    <property type="term" value="P:maturation of SSU-rRNA from tricistronic rRNA transcript (SSU-rRNA, 5.8S rRNA, LSU-rRNA)"/>
    <property type="evidence" value="ECO:0007669"/>
    <property type="project" value="TreeGrafter"/>
</dbReference>
<accession>A0A2T7NI95</accession>
<protein>
    <submittedName>
        <fullName evidence="2">Uncharacterized protein</fullName>
    </submittedName>
</protein>
<reference evidence="2 3" key="1">
    <citation type="submission" date="2018-04" db="EMBL/GenBank/DDBJ databases">
        <title>The genome of golden apple snail Pomacea canaliculata provides insight into stress tolerance and invasive adaptation.</title>
        <authorList>
            <person name="Liu C."/>
            <person name="Liu B."/>
            <person name="Ren Y."/>
            <person name="Zhang Y."/>
            <person name="Wang H."/>
            <person name="Li S."/>
            <person name="Jiang F."/>
            <person name="Yin L."/>
            <person name="Zhang G."/>
            <person name="Qian W."/>
            <person name="Fan W."/>
        </authorList>
    </citation>
    <scope>NUCLEOTIDE SEQUENCE [LARGE SCALE GENOMIC DNA]</scope>
    <source>
        <strain evidence="2">SZHN2017</strain>
        <tissue evidence="2">Muscle</tissue>
    </source>
</reference>
<evidence type="ECO:0000256" key="1">
    <source>
        <dbReference type="SAM" id="MobiDB-lite"/>
    </source>
</evidence>
<dbReference type="AlphaFoldDB" id="A0A2T7NI95"/>
<dbReference type="STRING" id="400727.A0A2T7NI95"/>